<dbReference type="SUPFAM" id="SSF51556">
    <property type="entry name" value="Metallo-dependent hydrolases"/>
    <property type="match status" value="1"/>
</dbReference>
<dbReference type="EMBL" id="JACJVP010000020">
    <property type="protein sequence ID" value="MBB6671387.1"/>
    <property type="molecule type" value="Genomic_DNA"/>
</dbReference>
<comment type="catalytic activity">
    <reaction evidence="7">
        <text>aldehydo-D-galacturonate = keto-D-tagaturonate</text>
        <dbReference type="Rhea" id="RHEA:27702"/>
        <dbReference type="ChEBI" id="CHEBI:12952"/>
        <dbReference type="ChEBI" id="CHEBI:17886"/>
    </reaction>
</comment>
<accession>A0A7X0RPP8</accession>
<dbReference type="UniPathway" id="UPA00246"/>
<dbReference type="Gene3D" id="3.20.20.140">
    <property type="entry name" value="Metal-dependent hydrolases"/>
    <property type="match status" value="1"/>
</dbReference>
<dbReference type="InterPro" id="IPR003766">
    <property type="entry name" value="Uronate_isomerase"/>
</dbReference>
<dbReference type="Proteomes" id="UP000547209">
    <property type="component" value="Unassembled WGS sequence"/>
</dbReference>
<name>A0A7X0RPP8_9BACL</name>
<organism evidence="8 9">
    <name type="scientific">Cohnella nanjingensis</name>
    <dbReference type="NCBI Taxonomy" id="1387779"/>
    <lineage>
        <taxon>Bacteria</taxon>
        <taxon>Bacillati</taxon>
        <taxon>Bacillota</taxon>
        <taxon>Bacilli</taxon>
        <taxon>Bacillales</taxon>
        <taxon>Paenibacillaceae</taxon>
        <taxon>Cohnella</taxon>
    </lineage>
</organism>
<keyword evidence="6 7" id="KW-0413">Isomerase</keyword>
<reference evidence="8 9" key="1">
    <citation type="submission" date="2020-08" db="EMBL/GenBank/DDBJ databases">
        <title>Cohnella phylogeny.</title>
        <authorList>
            <person name="Dunlap C."/>
        </authorList>
    </citation>
    <scope>NUCLEOTIDE SEQUENCE [LARGE SCALE GENOMIC DNA]</scope>
    <source>
        <strain evidence="8 9">DSM 28246</strain>
    </source>
</reference>
<dbReference type="PANTHER" id="PTHR30068">
    <property type="entry name" value="URONATE ISOMERASE"/>
    <property type="match status" value="1"/>
</dbReference>
<evidence type="ECO:0000256" key="7">
    <source>
        <dbReference type="HAMAP-Rule" id="MF_00675"/>
    </source>
</evidence>
<comment type="caution">
    <text evidence="8">The sequence shown here is derived from an EMBL/GenBank/DDBJ whole genome shotgun (WGS) entry which is preliminary data.</text>
</comment>
<evidence type="ECO:0000256" key="1">
    <source>
        <dbReference type="ARBA" id="ARBA00001165"/>
    </source>
</evidence>
<evidence type="ECO:0000256" key="4">
    <source>
        <dbReference type="ARBA" id="ARBA00012546"/>
    </source>
</evidence>
<dbReference type="GO" id="GO:0042840">
    <property type="term" value="P:D-glucuronate catabolic process"/>
    <property type="evidence" value="ECO:0007669"/>
    <property type="project" value="TreeGrafter"/>
</dbReference>
<protein>
    <recommendedName>
        <fullName evidence="5 7">Uronate isomerase</fullName>
        <ecNumber evidence="4 7">5.3.1.12</ecNumber>
    </recommendedName>
    <alternativeName>
        <fullName evidence="7">Glucuronate isomerase</fullName>
    </alternativeName>
    <alternativeName>
        <fullName evidence="7">Uronic isomerase</fullName>
    </alternativeName>
</protein>
<dbReference type="InterPro" id="IPR032466">
    <property type="entry name" value="Metal_Hydrolase"/>
</dbReference>
<evidence type="ECO:0000313" key="9">
    <source>
        <dbReference type="Proteomes" id="UP000547209"/>
    </source>
</evidence>
<dbReference type="AlphaFoldDB" id="A0A7X0RPP8"/>
<sequence>MSIFDTEHLLLTTKTARILYHDYAASMPIYDFHNHLDPRKIADGHRFRNLTELWLNGDHYKWRALRWLGVDEAYITGEAPDKDKFLAWARAVPAMAGNPLYHWTHLELDRHFGIRERLTEANAEEIWERCNARLGEASLHADGLLNKFGVKVACTTDDPADALDDHRRIRASSSVQAKVVPTFRPDRILDIGRADFRDYMKQLGEAANVEIGALPQLLEAIASRVRYFHEQGCRLSDHGFGELPFAPATEQAAAAIFLRAIQGRTVSESEARQYQTFLMLRLGELYHAHGWAMQLHIGAIRNNNARMSARLGKDSGYDSILDYHLARSLNGLLNAMDEQDRLPKTIVYTLYPAQYDMIATTIGNFQGGGVRGKLQLGSAWWFHDQKEGMRQQLQSLANIGLVSAFVGMLTDSRSFLSFPRHEYFRRVLCGLFGGWMEEGELPADYGYVGEIVRDICYRNAEAYFGI</sequence>
<keyword evidence="9" id="KW-1185">Reference proteome</keyword>
<evidence type="ECO:0000256" key="3">
    <source>
        <dbReference type="ARBA" id="ARBA00008397"/>
    </source>
</evidence>
<dbReference type="HAMAP" id="MF_00675">
    <property type="entry name" value="UxaC"/>
    <property type="match status" value="1"/>
</dbReference>
<gene>
    <name evidence="7 8" type="primary">uxaC</name>
    <name evidence="8" type="ORF">H7C19_11920</name>
</gene>
<dbReference type="NCBIfam" id="NF002794">
    <property type="entry name" value="PRK02925.1"/>
    <property type="match status" value="1"/>
</dbReference>
<evidence type="ECO:0000313" key="8">
    <source>
        <dbReference type="EMBL" id="MBB6671387.1"/>
    </source>
</evidence>
<comment type="catalytic activity">
    <reaction evidence="1 7">
        <text>D-glucuronate = D-fructuronate</text>
        <dbReference type="Rhea" id="RHEA:13049"/>
        <dbReference type="ChEBI" id="CHEBI:58720"/>
        <dbReference type="ChEBI" id="CHEBI:59863"/>
        <dbReference type="EC" id="5.3.1.12"/>
    </reaction>
</comment>
<comment type="similarity">
    <text evidence="3 7">Belongs to the metallo-dependent hydrolases superfamily. Uronate isomerase family.</text>
</comment>
<comment type="pathway">
    <text evidence="2 7">Carbohydrate metabolism; pentose and glucuronate interconversion.</text>
</comment>
<proteinExistence type="inferred from homology"/>
<dbReference type="PANTHER" id="PTHR30068:SF4">
    <property type="entry name" value="URONATE ISOMERASE"/>
    <property type="match status" value="1"/>
</dbReference>
<evidence type="ECO:0000256" key="6">
    <source>
        <dbReference type="ARBA" id="ARBA00023235"/>
    </source>
</evidence>
<dbReference type="GO" id="GO:0019698">
    <property type="term" value="P:D-galacturonate catabolic process"/>
    <property type="evidence" value="ECO:0007669"/>
    <property type="project" value="TreeGrafter"/>
</dbReference>
<evidence type="ECO:0000256" key="5">
    <source>
        <dbReference type="ARBA" id="ARBA00020555"/>
    </source>
</evidence>
<dbReference type="Gene3D" id="1.10.2020.10">
    <property type="entry name" value="uronate isomerase, domain 2, chain A"/>
    <property type="match status" value="1"/>
</dbReference>
<dbReference type="Pfam" id="PF02614">
    <property type="entry name" value="UxaC"/>
    <property type="match status" value="1"/>
</dbReference>
<evidence type="ECO:0000256" key="2">
    <source>
        <dbReference type="ARBA" id="ARBA00004892"/>
    </source>
</evidence>
<dbReference type="EC" id="5.3.1.12" evidence="4 7"/>
<dbReference type="RefSeq" id="WP_185142862.1">
    <property type="nucleotide sequence ID" value="NZ_JACJVP010000020.1"/>
</dbReference>
<dbReference type="GO" id="GO:0008880">
    <property type="term" value="F:glucuronate isomerase activity"/>
    <property type="evidence" value="ECO:0007669"/>
    <property type="project" value="UniProtKB-UniRule"/>
</dbReference>